<feature type="region of interest" description="Disordered" evidence="3">
    <location>
        <begin position="1239"/>
        <end position="1273"/>
    </location>
</feature>
<dbReference type="GO" id="GO:0045295">
    <property type="term" value="F:gamma-catenin binding"/>
    <property type="evidence" value="ECO:0007669"/>
    <property type="project" value="TreeGrafter"/>
</dbReference>
<dbReference type="InterPro" id="IPR009223">
    <property type="entry name" value="APC_rpt"/>
</dbReference>
<dbReference type="OrthoDB" id="5918429at2759"/>
<dbReference type="InterPro" id="IPR011989">
    <property type="entry name" value="ARM-like"/>
</dbReference>
<dbReference type="GO" id="GO:0008017">
    <property type="term" value="F:microtubule binding"/>
    <property type="evidence" value="ECO:0007669"/>
    <property type="project" value="TreeGrafter"/>
</dbReference>
<feature type="compositionally biased region" description="Basic and acidic residues" evidence="3">
    <location>
        <begin position="1677"/>
        <end position="1694"/>
    </location>
</feature>
<reference evidence="4" key="1">
    <citation type="submission" date="2020-11" db="EMBL/GenBank/DDBJ databases">
        <authorList>
            <person name="Tran Van P."/>
        </authorList>
    </citation>
    <scope>NUCLEOTIDE SEQUENCE</scope>
</reference>
<feature type="compositionally biased region" description="Basic residues" evidence="3">
    <location>
        <begin position="1249"/>
        <end position="1261"/>
    </location>
</feature>
<evidence type="ECO:0000256" key="1">
    <source>
        <dbReference type="ARBA" id="ARBA00009051"/>
    </source>
</evidence>
<dbReference type="GO" id="GO:0007389">
    <property type="term" value="P:pattern specification process"/>
    <property type="evidence" value="ECO:0007669"/>
    <property type="project" value="TreeGrafter"/>
</dbReference>
<feature type="region of interest" description="Disordered" evidence="3">
    <location>
        <begin position="1748"/>
        <end position="1819"/>
    </location>
</feature>
<feature type="region of interest" description="Disordered" evidence="3">
    <location>
        <begin position="1145"/>
        <end position="1195"/>
    </location>
</feature>
<feature type="region of interest" description="Disordered" evidence="3">
    <location>
        <begin position="503"/>
        <end position="524"/>
    </location>
</feature>
<dbReference type="InterPro" id="IPR026818">
    <property type="entry name" value="Apc_fam"/>
</dbReference>
<feature type="region of interest" description="Disordered" evidence="3">
    <location>
        <begin position="629"/>
        <end position="652"/>
    </location>
</feature>
<feature type="compositionally biased region" description="Polar residues" evidence="3">
    <location>
        <begin position="1169"/>
        <end position="1182"/>
    </location>
</feature>
<evidence type="ECO:0000256" key="3">
    <source>
        <dbReference type="SAM" id="MobiDB-lite"/>
    </source>
</evidence>
<dbReference type="GO" id="GO:0008013">
    <property type="term" value="F:beta-catenin binding"/>
    <property type="evidence" value="ECO:0007669"/>
    <property type="project" value="InterPro"/>
</dbReference>
<dbReference type="GO" id="GO:0016477">
    <property type="term" value="P:cell migration"/>
    <property type="evidence" value="ECO:0007669"/>
    <property type="project" value="TreeGrafter"/>
</dbReference>
<evidence type="ECO:0000313" key="4">
    <source>
        <dbReference type="EMBL" id="CAD7651358.1"/>
    </source>
</evidence>
<dbReference type="PANTHER" id="PTHR12607">
    <property type="entry name" value="ADENOMATOUS POLYPOSIS COLI PROTEIN FAMILY"/>
    <property type="match status" value="1"/>
</dbReference>
<dbReference type="GO" id="GO:0030877">
    <property type="term" value="C:beta-catenin destruction complex"/>
    <property type="evidence" value="ECO:0007669"/>
    <property type="project" value="TreeGrafter"/>
</dbReference>
<feature type="region of interest" description="Disordered" evidence="3">
    <location>
        <begin position="1830"/>
        <end position="1849"/>
    </location>
</feature>
<dbReference type="Pfam" id="PF05923">
    <property type="entry name" value="APC_r"/>
    <property type="match status" value="2"/>
</dbReference>
<dbReference type="InterPro" id="IPR016024">
    <property type="entry name" value="ARM-type_fold"/>
</dbReference>
<evidence type="ECO:0008006" key="6">
    <source>
        <dbReference type="Google" id="ProtNLM"/>
    </source>
</evidence>
<dbReference type="GO" id="GO:0016342">
    <property type="term" value="C:catenin complex"/>
    <property type="evidence" value="ECO:0007669"/>
    <property type="project" value="TreeGrafter"/>
</dbReference>
<feature type="region of interest" description="Disordered" evidence="3">
    <location>
        <begin position="1536"/>
        <end position="1564"/>
    </location>
</feature>
<feature type="compositionally biased region" description="Polar residues" evidence="3">
    <location>
        <begin position="894"/>
        <end position="903"/>
    </location>
</feature>
<dbReference type="Pfam" id="PF00514">
    <property type="entry name" value="Arm"/>
    <property type="match status" value="1"/>
</dbReference>
<dbReference type="PANTHER" id="PTHR12607:SF12">
    <property type="entry name" value="APC-LIKE, ISOFORM A-RELATED"/>
    <property type="match status" value="1"/>
</dbReference>
<dbReference type="GO" id="GO:0090090">
    <property type="term" value="P:negative regulation of canonical Wnt signaling pathway"/>
    <property type="evidence" value="ECO:0007669"/>
    <property type="project" value="TreeGrafter"/>
</dbReference>
<feature type="compositionally biased region" description="Basic and acidic residues" evidence="3">
    <location>
        <begin position="1755"/>
        <end position="1766"/>
    </location>
</feature>
<keyword evidence="2" id="KW-0879">Wnt signaling pathway</keyword>
<dbReference type="GO" id="GO:0001708">
    <property type="term" value="P:cell fate specification"/>
    <property type="evidence" value="ECO:0007669"/>
    <property type="project" value="TreeGrafter"/>
</dbReference>
<name>A0A7R9QMX6_9ACAR</name>
<dbReference type="SMART" id="SM00185">
    <property type="entry name" value="ARM"/>
    <property type="match status" value="7"/>
</dbReference>
<dbReference type="GO" id="GO:0005881">
    <property type="term" value="C:cytoplasmic microtubule"/>
    <property type="evidence" value="ECO:0007669"/>
    <property type="project" value="TreeGrafter"/>
</dbReference>
<dbReference type="GO" id="GO:0016055">
    <property type="term" value="P:Wnt signaling pathway"/>
    <property type="evidence" value="ECO:0007669"/>
    <property type="project" value="UniProtKB-KW"/>
</dbReference>
<dbReference type="Gene3D" id="1.25.10.10">
    <property type="entry name" value="Leucine-rich Repeat Variant"/>
    <property type="match status" value="1"/>
</dbReference>
<dbReference type="GO" id="GO:0007399">
    <property type="term" value="P:nervous system development"/>
    <property type="evidence" value="ECO:0007669"/>
    <property type="project" value="TreeGrafter"/>
</dbReference>
<feature type="compositionally biased region" description="Basic residues" evidence="3">
    <location>
        <begin position="1147"/>
        <end position="1166"/>
    </location>
</feature>
<feature type="compositionally biased region" description="Basic and acidic residues" evidence="3">
    <location>
        <begin position="1803"/>
        <end position="1819"/>
    </location>
</feature>
<feature type="compositionally biased region" description="Basic and acidic residues" evidence="3">
    <location>
        <begin position="1262"/>
        <end position="1273"/>
    </location>
</feature>
<feature type="compositionally biased region" description="Polar residues" evidence="3">
    <location>
        <begin position="1777"/>
        <end position="1794"/>
    </location>
</feature>
<dbReference type="GO" id="GO:0007026">
    <property type="term" value="P:negative regulation of microtubule depolymerization"/>
    <property type="evidence" value="ECO:0007669"/>
    <property type="project" value="TreeGrafter"/>
</dbReference>
<evidence type="ECO:0000256" key="2">
    <source>
        <dbReference type="ARBA" id="ARBA00022687"/>
    </source>
</evidence>
<organism evidence="4">
    <name type="scientific">Oppiella nova</name>
    <dbReference type="NCBI Taxonomy" id="334625"/>
    <lineage>
        <taxon>Eukaryota</taxon>
        <taxon>Metazoa</taxon>
        <taxon>Ecdysozoa</taxon>
        <taxon>Arthropoda</taxon>
        <taxon>Chelicerata</taxon>
        <taxon>Arachnida</taxon>
        <taxon>Acari</taxon>
        <taxon>Acariformes</taxon>
        <taxon>Sarcoptiformes</taxon>
        <taxon>Oribatida</taxon>
        <taxon>Brachypylina</taxon>
        <taxon>Oppioidea</taxon>
        <taxon>Oppiidae</taxon>
        <taxon>Oppiella</taxon>
    </lineage>
</organism>
<dbReference type="InterPro" id="IPR041257">
    <property type="entry name" value="APC_rep"/>
</dbReference>
<feature type="region of interest" description="Disordered" evidence="3">
    <location>
        <begin position="84"/>
        <end position="111"/>
    </location>
</feature>
<feature type="region of interest" description="Disordered" evidence="3">
    <location>
        <begin position="1662"/>
        <end position="1697"/>
    </location>
</feature>
<protein>
    <recommendedName>
        <fullName evidence="6">Adenomatous polyposis coli protein</fullName>
    </recommendedName>
</protein>
<sequence>EWPKTRVGSVGATEAMNSCGTVGQSNTKIVEMVYSLLEMLRMSSPDEMSAKLLLMSHSPQICHEMRQYGCLPLLIQLIHQQSDDADESNGASEDERIARQRTTGAQRELRERASKTLRNIVHNSAKSRREVRVLKLVEDLRSFVNYLRVNGSKAAANGASSAAANGDDFTDHPNSSVAYLLKVSFDEEHRRVITLLGGVYAIAEVIQYDYEYHRNARNNGCVTLRRYSLMALINLTFGDSQTKSLLAAMKAFMRALVHNLESPAEELRQVAASLLRNLSWKADYITKQILREVGTVALLAQAALEATKESTLKSILSALWNLTAHCGPNKADFCRVDGALPFLISTLTYTSATNSITIVENGGGILRNISSFIVGHEEYREVLRKHKTIAKLLEQLKSPSITVVSNSCVTLWNLSAHCPKDQTTLWEANAVPMLRNLTASRHKMIAMGASATLKNLFNSSVAPKYIQMNGNSCLNGNSCSIPSLQARKLKALKDDINCDLSETYDPIDSPKASPSHEPYARSKSSATLKSNVYLPGRMYTSFSGHINPHQVSRSSSHDSIGSTHSEPVAKFKDIEHNLRSIYPFSTQVMPQMYSTLSSNDSRVSDKDLDIGSDFDAYCGESNSQMNISSASAKSSSFTDPELDADPEPTDYSARYKERPIDDFVAPRANKPEATGCEDSVKVYKTEGTPLNFSLASSLSDLRDCAGLTCIDEEKRHPKAAADRKAVESKEKEVLVSKGRYSPTGSEGMITPAAAADQRSAKVMFKKPIPPPKPKFATTLSPKKPTVDESDGDDKRAMKTSKSVELFDDNYMKASVSTNSIVSIDVSNENICEETPLMYSRSSSLGSLSDCDVKSDVCQSSVVSEFSRRASEVVSPSDIPDSPLDSPQRPLSPKLANSSAQTQETTVAKNFATNSVHKPSATRDTDTVFEDRPINYATEGTPAIFSLSTSLSSLTEDINGIHIDDNNDSKALKESDESMHLSDILEVNDIKTEIIYTSSEDEAEEQLLAACISSGMKTIEKKSNDKTISGNSLQRIASKEVVLNSSHSSKAVPIAQPRITSRNKSLPTFLVRSAPDDRQSYLEKDSVRVYGTEGTPIELSKTSSISELSISTNGKFGDMSTNRIHEISDDSDDEEVLQKCIESGMTANRKHSHSSHNTNHKSSKSTKRSPQTPKTTPNASPNSGAVAINKKTESKDINADQTKRFFVEDTPVELSHCQSPLSELSFDSDDHFEDQKILNEVITRGMNQKKSPKGSSKSRSRDKRADNMTKSCHSDDTNDDTITYTVCHKSERFANRETNRKLSDSLMTSSAMTDSSCLSDLDHMKPPSLMDNSMFSSSESFSYRQIAPKPAVNAVHKKSDEKSEILLDNVKPPSIMDEISMSQSCASITSDIPELVFDGDVKNSDKIGELAKMCANRINSMTYLADTSDADAIERNGHRNRVKPNHLNSKTSSTQLEYDISDTEVSEDLPIDKEALNSVSQNDIILDFTTSSSTLLSLESPTICADVMTDFDDKTRLARREKELMLSKRRFSPIGSEGMITPVGADEHSSVVSDDSDPDSRATYNVNSPRRARIVRPVARKSPKDDFQAMTQTSVPLSASAVRNKYTAKPTRTSALRASRSRSVDTHLTEDMAFSSHKSADRHLYSSHRNKYIDYMTENNPNFAFNEPHNASKPPKPHKNDDKDMASTSKTRDKSLISNVRSKLSASLSSHALGSSNASLSSSSSNGLTPSCASFSGRLHVQSRIASLWKRSKSSSVDKSDKKKLDLSRSVSARRSFGKSSKTDPNSGLQRSSTYEKLPQSADEASHADHTSRDHKKQMNDKFNNNYIVKHESSSHQKRQQNDKTNGNSVYLSSKSAKTWNKLKTNKNSVLNNNLISETFVGRHPVPQNTTTTTTSGTAAKTSANSRRTCLVTAV</sequence>
<dbReference type="EMBL" id="OC919446">
    <property type="protein sequence ID" value="CAD7651358.1"/>
    <property type="molecule type" value="Genomic_DNA"/>
</dbReference>
<proteinExistence type="inferred from homology"/>
<evidence type="ECO:0000313" key="5">
    <source>
        <dbReference type="Proteomes" id="UP000728032"/>
    </source>
</evidence>
<dbReference type="EMBL" id="CAJPVJ010004621">
    <property type="protein sequence ID" value="CAG2168781.1"/>
    <property type="molecule type" value="Genomic_DNA"/>
</dbReference>
<feature type="region of interest" description="Disordered" evidence="3">
    <location>
        <begin position="766"/>
        <end position="799"/>
    </location>
</feature>
<gene>
    <name evidence="4" type="ORF">ONB1V03_LOCUS8265</name>
</gene>
<dbReference type="SUPFAM" id="SSF48371">
    <property type="entry name" value="ARM repeat"/>
    <property type="match status" value="1"/>
</dbReference>
<accession>A0A7R9QMX6</accession>
<feature type="region of interest" description="Disordered" evidence="3">
    <location>
        <begin position="868"/>
        <end position="903"/>
    </location>
</feature>
<keyword evidence="5" id="KW-1185">Reference proteome</keyword>
<feature type="non-terminal residue" evidence="4">
    <location>
        <position position="1"/>
    </location>
</feature>
<feature type="region of interest" description="Disordered" evidence="3">
    <location>
        <begin position="1602"/>
        <end position="1623"/>
    </location>
</feature>
<dbReference type="Proteomes" id="UP000728032">
    <property type="component" value="Unassembled WGS sequence"/>
</dbReference>
<dbReference type="Pfam" id="PF18797">
    <property type="entry name" value="APC_rep"/>
    <property type="match status" value="1"/>
</dbReference>
<dbReference type="InterPro" id="IPR000225">
    <property type="entry name" value="Armadillo"/>
</dbReference>
<feature type="compositionally biased region" description="Low complexity" evidence="3">
    <location>
        <begin position="874"/>
        <end position="886"/>
    </location>
</feature>
<comment type="similarity">
    <text evidence="1">Belongs to the adenomatous polyposis coli (APC) family.</text>
</comment>